<feature type="compositionally biased region" description="Polar residues" evidence="1">
    <location>
        <begin position="164"/>
        <end position="173"/>
    </location>
</feature>
<feature type="compositionally biased region" description="Basic and acidic residues" evidence="1">
    <location>
        <begin position="119"/>
        <end position="137"/>
    </location>
</feature>
<dbReference type="SUPFAM" id="SSF56672">
    <property type="entry name" value="DNA/RNA polymerases"/>
    <property type="match status" value="1"/>
</dbReference>
<dbReference type="Gene3D" id="3.10.10.10">
    <property type="entry name" value="HIV Type 1 Reverse Transcriptase, subunit A, domain 1"/>
    <property type="match status" value="1"/>
</dbReference>
<dbReference type="InterPro" id="IPR043128">
    <property type="entry name" value="Rev_trsase/Diguanyl_cyclase"/>
</dbReference>
<dbReference type="Gene3D" id="2.40.70.10">
    <property type="entry name" value="Acid Proteases"/>
    <property type="match status" value="1"/>
</dbReference>
<evidence type="ECO:0000256" key="1">
    <source>
        <dbReference type="SAM" id="MobiDB-lite"/>
    </source>
</evidence>
<feature type="region of interest" description="Disordered" evidence="1">
    <location>
        <begin position="781"/>
        <end position="850"/>
    </location>
</feature>
<accession>A0A225W165</accession>
<feature type="region of interest" description="Disordered" evidence="1">
    <location>
        <begin position="1"/>
        <end position="144"/>
    </location>
</feature>
<evidence type="ECO:0000313" key="3">
    <source>
        <dbReference type="Proteomes" id="UP000198211"/>
    </source>
</evidence>
<dbReference type="GO" id="GO:0006508">
    <property type="term" value="P:proteolysis"/>
    <property type="evidence" value="ECO:0007669"/>
    <property type="project" value="UniProtKB-KW"/>
</dbReference>
<dbReference type="Gene3D" id="3.30.70.270">
    <property type="match status" value="1"/>
</dbReference>
<organism evidence="2 3">
    <name type="scientific">Phytophthora megakarya</name>
    <dbReference type="NCBI Taxonomy" id="4795"/>
    <lineage>
        <taxon>Eukaryota</taxon>
        <taxon>Sar</taxon>
        <taxon>Stramenopiles</taxon>
        <taxon>Oomycota</taxon>
        <taxon>Peronosporomycetes</taxon>
        <taxon>Peronosporales</taxon>
        <taxon>Peronosporaceae</taxon>
        <taxon>Phytophthora</taxon>
    </lineage>
</organism>
<feature type="compositionally biased region" description="Polar residues" evidence="1">
    <location>
        <begin position="270"/>
        <end position="286"/>
    </location>
</feature>
<dbReference type="AlphaFoldDB" id="A0A225W165"/>
<dbReference type="PANTHER" id="PTHR33064">
    <property type="entry name" value="POL PROTEIN"/>
    <property type="match status" value="1"/>
</dbReference>
<dbReference type="InterPro" id="IPR051320">
    <property type="entry name" value="Viral_Replic_Matur_Polypro"/>
</dbReference>
<feature type="compositionally biased region" description="Polar residues" evidence="1">
    <location>
        <begin position="43"/>
        <end position="55"/>
    </location>
</feature>
<dbReference type="EMBL" id="NBNE01002124">
    <property type="protein sequence ID" value="OWZ11443.1"/>
    <property type="molecule type" value="Genomic_DNA"/>
</dbReference>
<protein>
    <submittedName>
        <fullName evidence="2">Eukaryotic/viral aspartic protease</fullName>
    </submittedName>
</protein>
<proteinExistence type="predicted"/>
<feature type="region of interest" description="Disordered" evidence="1">
    <location>
        <begin position="159"/>
        <end position="208"/>
    </location>
</feature>
<dbReference type="Proteomes" id="UP000198211">
    <property type="component" value="Unassembled WGS sequence"/>
</dbReference>
<dbReference type="PANTHER" id="PTHR33064:SF37">
    <property type="entry name" value="RIBONUCLEASE H"/>
    <property type="match status" value="1"/>
</dbReference>
<feature type="compositionally biased region" description="Basic residues" evidence="1">
    <location>
        <begin position="106"/>
        <end position="118"/>
    </location>
</feature>
<reference evidence="3" key="1">
    <citation type="submission" date="2017-03" db="EMBL/GenBank/DDBJ databases">
        <title>Phytopthora megakarya and P. palmivora, two closely related causual agents of cacao black pod achieved similar genome size and gene model numbers by different mechanisms.</title>
        <authorList>
            <person name="Ali S."/>
            <person name="Shao J."/>
            <person name="Larry D.J."/>
            <person name="Kronmiller B."/>
            <person name="Shen D."/>
            <person name="Strem M.D."/>
            <person name="Melnick R.L."/>
            <person name="Guiltinan M.J."/>
            <person name="Tyler B.M."/>
            <person name="Meinhardt L.W."/>
            <person name="Bailey B.A."/>
        </authorList>
    </citation>
    <scope>NUCLEOTIDE SEQUENCE [LARGE SCALE GENOMIC DNA]</scope>
    <source>
        <strain evidence="3">zdho120</strain>
    </source>
</reference>
<dbReference type="OrthoDB" id="116059at2759"/>
<sequence>MVPRPRSTPEDGVEIKQESVAGAPSIGRSSVVSELEEDRHVASWSSDGTFTTGHGTSADHEDYEEPFAVPDVAPPGATTDFDASRGPTSLKHERVEDPQPVPTRAKPAKRKPKKKKKMRAPESEDKPTPKTASKDAGRQYTAEDFIKPKLIGELTGPFHELNFSAPTSTTPTTGRKAGTRVVPPPPSYASSEDSDSSIEYPERMPTRRLPRVMQLAATLAEPETPSTEGPIPKVLEDAIVRLIQSTRMQTAPETTPSAPLYASPTPASRPATTDTVPQESTDVTIESVSSRSSSRSKRHQDENPDNLFDLDAGITGTVSTVSTATAGAGVARVRLSAFSELKEFNGKDASEEKARAWFNRLKPAAKICYSDGTSEEKREHVEQFIGTLGAQEQELTSRLTLMEVPDTATLEKKLRARRRGLARQKKTLFGSNRFRQKAPTPTPTPARPVHAVQIATDDYDSGCEETLTTTRSVTKIRTTKNGQRYRCLRVCKACGDVHEAGKCSLEEFFNQLRQWYDPRKHGGMLPPTAEKMLNYVARWNGNQYETSDLCSEMSILDTTFAREVGCQIDTSVTQESVGIRDETYFTVGKTRVKVTLAGNVVYYMDPWVGDLVGQYAIFGMNFIVPARVRIDTADGTACLPDEIRIRMIGRRLLYRSQMRPMTISSLIRVAVGQTYDVLLRPEMNVPRLWMTRGATWWTPTDAVPRAFGFVQPESRKYDDWQNLAYRATSDVDDEAIFGETSGPMIELRKYVDPQATMGRSEMPGNQRGEHQGRKVAAISTVLREDNTESTDAAKTRDAPSLKLEHGPRLGTDPDPGPRLGTEPEHGPRGDVEPEHGPHFRMGSTEEPDPSFEEIPEYEHADEEVIFHEGSDLFAEDVEAEMAVLPEVPLMAEIVWNKRKWLIGKGNALPPAVKGVICDIDVGNARPVAQRVRKISSQFREKLADLIRGPLSARMIRASKSPWASPIVVIVKKNGVDIRLCVDYWLVNGLTQLMVYPMPLVTAFLDDLDKYRWYCS</sequence>
<feature type="compositionally biased region" description="Basic and acidic residues" evidence="1">
    <location>
        <begin position="821"/>
        <end position="837"/>
    </location>
</feature>
<evidence type="ECO:0000313" key="2">
    <source>
        <dbReference type="EMBL" id="OWZ11443.1"/>
    </source>
</evidence>
<feature type="compositionally biased region" description="Polar residues" evidence="1">
    <location>
        <begin position="248"/>
        <end position="257"/>
    </location>
</feature>
<feature type="region of interest" description="Disordered" evidence="1">
    <location>
        <begin position="248"/>
        <end position="309"/>
    </location>
</feature>
<keyword evidence="3" id="KW-1185">Reference proteome</keyword>
<dbReference type="InterPro" id="IPR021109">
    <property type="entry name" value="Peptidase_aspartic_dom_sf"/>
</dbReference>
<comment type="caution">
    <text evidence="2">The sequence shown here is derived from an EMBL/GenBank/DDBJ whole genome shotgun (WGS) entry which is preliminary data.</text>
</comment>
<feature type="compositionally biased region" description="Basic and acidic residues" evidence="1">
    <location>
        <begin position="7"/>
        <end position="17"/>
    </location>
</feature>
<keyword evidence="2" id="KW-0378">Hydrolase</keyword>
<gene>
    <name evidence="2" type="ORF">PHMEG_00015534</name>
</gene>
<name>A0A225W165_9STRA</name>
<feature type="compositionally biased region" description="Basic and acidic residues" evidence="1">
    <location>
        <begin position="782"/>
        <end position="807"/>
    </location>
</feature>
<keyword evidence="2" id="KW-0645">Protease</keyword>
<dbReference type="GO" id="GO:0008233">
    <property type="term" value="F:peptidase activity"/>
    <property type="evidence" value="ECO:0007669"/>
    <property type="project" value="UniProtKB-KW"/>
</dbReference>
<dbReference type="InterPro" id="IPR043502">
    <property type="entry name" value="DNA/RNA_pol_sf"/>
</dbReference>